<dbReference type="InterPro" id="IPR001509">
    <property type="entry name" value="Epimerase_deHydtase"/>
</dbReference>
<dbReference type="SUPFAM" id="SSF51735">
    <property type="entry name" value="NAD(P)-binding Rossmann-fold domains"/>
    <property type="match status" value="1"/>
</dbReference>
<evidence type="ECO:0000313" key="2">
    <source>
        <dbReference type="EMBL" id="QEG40482.1"/>
    </source>
</evidence>
<keyword evidence="3" id="KW-1185">Reference proteome</keyword>
<proteinExistence type="predicted"/>
<dbReference type="Gene3D" id="3.40.50.720">
    <property type="entry name" value="NAD(P)-binding Rossmann-like Domain"/>
    <property type="match status" value="1"/>
</dbReference>
<dbReference type="EMBL" id="CP042914">
    <property type="protein sequence ID" value="QEG40482.1"/>
    <property type="molecule type" value="Genomic_DNA"/>
</dbReference>
<accession>A0A5B9QRB0</accession>
<keyword evidence="2" id="KW-0413">Isomerase</keyword>
<feature type="domain" description="NAD-dependent epimerase/dehydratase" evidence="1">
    <location>
        <begin position="5"/>
        <end position="217"/>
    </location>
</feature>
<gene>
    <name evidence="2" type="ORF">UC8_24940</name>
</gene>
<evidence type="ECO:0000313" key="3">
    <source>
        <dbReference type="Proteomes" id="UP000325286"/>
    </source>
</evidence>
<dbReference type="PANTHER" id="PTHR48079">
    <property type="entry name" value="PROTEIN YEEZ"/>
    <property type="match status" value="1"/>
</dbReference>
<dbReference type="RefSeq" id="WP_068139617.1">
    <property type="nucleotide sequence ID" value="NZ_CP042914.1"/>
</dbReference>
<reference evidence="2 3" key="1">
    <citation type="submission" date="2019-08" db="EMBL/GenBank/DDBJ databases">
        <title>Deep-cultivation of Planctomycetes and their phenomic and genomic characterization uncovers novel biology.</title>
        <authorList>
            <person name="Wiegand S."/>
            <person name="Jogler M."/>
            <person name="Boedeker C."/>
            <person name="Pinto D."/>
            <person name="Vollmers J."/>
            <person name="Rivas-Marin E."/>
            <person name="Kohn T."/>
            <person name="Peeters S.H."/>
            <person name="Heuer A."/>
            <person name="Rast P."/>
            <person name="Oberbeckmann S."/>
            <person name="Bunk B."/>
            <person name="Jeske O."/>
            <person name="Meyerdierks A."/>
            <person name="Storesund J.E."/>
            <person name="Kallscheuer N."/>
            <person name="Luecker S."/>
            <person name="Lage O.M."/>
            <person name="Pohl T."/>
            <person name="Merkel B.J."/>
            <person name="Hornburger P."/>
            <person name="Mueller R.-W."/>
            <person name="Bruemmer F."/>
            <person name="Labrenz M."/>
            <person name="Spormann A.M."/>
            <person name="Op den Camp H."/>
            <person name="Overmann J."/>
            <person name="Amann R."/>
            <person name="Jetten M.S.M."/>
            <person name="Mascher T."/>
            <person name="Medema M.H."/>
            <person name="Devos D.P."/>
            <person name="Kaster A.-K."/>
            <person name="Ovreas L."/>
            <person name="Rohde M."/>
            <person name="Galperin M.Y."/>
            <person name="Jogler C."/>
        </authorList>
    </citation>
    <scope>NUCLEOTIDE SEQUENCE [LARGE SCALE GENOMIC DNA]</scope>
    <source>
        <strain evidence="2 3">UC8</strain>
    </source>
</reference>
<dbReference type="Pfam" id="PF01370">
    <property type="entry name" value="Epimerase"/>
    <property type="match status" value="1"/>
</dbReference>
<dbReference type="GO" id="GO:0005737">
    <property type="term" value="C:cytoplasm"/>
    <property type="evidence" value="ECO:0007669"/>
    <property type="project" value="TreeGrafter"/>
</dbReference>
<dbReference type="PANTHER" id="PTHR48079:SF6">
    <property type="entry name" value="NAD(P)-BINDING DOMAIN-CONTAINING PROTEIN-RELATED"/>
    <property type="match status" value="1"/>
</dbReference>
<organism evidence="2 3">
    <name type="scientific">Roseimaritima ulvae</name>
    <dbReference type="NCBI Taxonomy" id="980254"/>
    <lineage>
        <taxon>Bacteria</taxon>
        <taxon>Pseudomonadati</taxon>
        <taxon>Planctomycetota</taxon>
        <taxon>Planctomycetia</taxon>
        <taxon>Pirellulales</taxon>
        <taxon>Pirellulaceae</taxon>
        <taxon>Roseimaritima</taxon>
    </lineage>
</organism>
<evidence type="ECO:0000259" key="1">
    <source>
        <dbReference type="Pfam" id="PF01370"/>
    </source>
</evidence>
<protein>
    <submittedName>
        <fullName evidence="2">3 beta-hydroxysteroid dehydrogenase/Delta 5--&gt;4-isomerase</fullName>
    </submittedName>
</protein>
<dbReference type="GO" id="GO:0016853">
    <property type="term" value="F:isomerase activity"/>
    <property type="evidence" value="ECO:0007669"/>
    <property type="project" value="UniProtKB-KW"/>
</dbReference>
<sequence>MNNAIVTGATGFIGTRLCEQLLAAGWRVSATVRKSSKVERLEELGVGLVPCDLASDGLPAETLRDTTAVFHLAGLTTSANLARLRAVNAAGTRRLAESIRDSGQSPTVVHVSSIAASGPAAKGQVRTADDEPHPISNYGRSKLEGEQAMAAIADEMPISIVRPSVVFGPGDREGFRIVKPIARSGMHFTPGWRTPPLSVIYVDDLAAILIAAADSGKRITKRFAEQPVGEGIYIAALDRHPSYDDWGRMIGQTLDKKTRVMRIPPRAAKVVGWCAGAMGSGSLHLDKIREAQVPSWAYYDNRLQTELGFTPSAPLEDQLAKTVQWYREQGWLKPAKSA</sequence>
<dbReference type="AlphaFoldDB" id="A0A5B9QRB0"/>
<name>A0A5B9QRB0_9BACT</name>
<dbReference type="KEGG" id="rul:UC8_24940"/>
<dbReference type="InterPro" id="IPR051783">
    <property type="entry name" value="NAD(P)-dependent_oxidoreduct"/>
</dbReference>
<dbReference type="OrthoDB" id="9811743at2"/>
<dbReference type="GO" id="GO:0004029">
    <property type="term" value="F:aldehyde dehydrogenase (NAD+) activity"/>
    <property type="evidence" value="ECO:0007669"/>
    <property type="project" value="TreeGrafter"/>
</dbReference>
<dbReference type="Proteomes" id="UP000325286">
    <property type="component" value="Chromosome"/>
</dbReference>
<dbReference type="InterPro" id="IPR036291">
    <property type="entry name" value="NAD(P)-bd_dom_sf"/>
</dbReference>